<dbReference type="AlphaFoldDB" id="A0ABD5XQE9"/>
<protein>
    <submittedName>
        <fullName evidence="2">TasA family protein</fullName>
    </submittedName>
</protein>
<gene>
    <name evidence="2" type="ORF">ACFQRB_14440</name>
</gene>
<evidence type="ECO:0000313" key="2">
    <source>
        <dbReference type="EMBL" id="MFC7137324.1"/>
    </source>
</evidence>
<sequence length="376" mass="38939">MLGGLVTMGAASAAAGAGTVALFSDEETSANNTVQAGTLDLTVNGTGSNAVIDVSNVVPEGEGSDSATLRNAGTLPGYLTFGITGFRTPENGVNDPEADASQETDPFGSNSGGSHTGELGQNLELRVKLVVDGTDEYLIGHEPVNGDDGYVLASDADLGPYDLGELRLSPGQSVDFVTDYRVYNAGNEIQSDSVEIEAGFALTQEPDQITLPETRTVDATAVGPSGDAVDAGVEFDLANPFGQTATVTDVHIQPTDTDLVLVSDETGGTNYDDYTYNSDVHLETPDGDTDGWVDGGSGEFDVPGWVDLGSDGWSAGAQQEAVLSPGTTATVNLYAFRNESGNKEEMTGKRVRVTFDVSLADGTETFVPLVAETPGD</sequence>
<name>A0ABD5XQE9_9EURY</name>
<proteinExistence type="predicted"/>
<feature type="region of interest" description="Disordered" evidence="1">
    <location>
        <begin position="88"/>
        <end position="119"/>
    </location>
</feature>
<organism evidence="2 3">
    <name type="scientific">Halobaculum litoreum</name>
    <dbReference type="NCBI Taxonomy" id="3031998"/>
    <lineage>
        <taxon>Archaea</taxon>
        <taxon>Methanobacteriati</taxon>
        <taxon>Methanobacteriota</taxon>
        <taxon>Stenosarchaea group</taxon>
        <taxon>Halobacteria</taxon>
        <taxon>Halobacteriales</taxon>
        <taxon>Haloferacaceae</taxon>
        <taxon>Halobaculum</taxon>
    </lineage>
</organism>
<dbReference type="InterPro" id="IPR023833">
    <property type="entry name" value="Signal_pept_SipW-depend-type"/>
</dbReference>
<dbReference type="Proteomes" id="UP001596368">
    <property type="component" value="Unassembled WGS sequence"/>
</dbReference>
<accession>A0ABD5XQE9</accession>
<dbReference type="NCBIfam" id="TIGR04088">
    <property type="entry name" value="cognate_SipW"/>
    <property type="match status" value="1"/>
</dbReference>
<keyword evidence="3" id="KW-1185">Reference proteome</keyword>
<dbReference type="InterPro" id="IPR022121">
    <property type="entry name" value="Peptidase_M73_camelysin"/>
</dbReference>
<comment type="caution">
    <text evidence="2">The sequence shown here is derived from an EMBL/GenBank/DDBJ whole genome shotgun (WGS) entry which is preliminary data.</text>
</comment>
<reference evidence="2 3" key="1">
    <citation type="journal article" date="2019" name="Int. J. Syst. Evol. Microbiol.">
        <title>The Global Catalogue of Microorganisms (GCM) 10K type strain sequencing project: providing services to taxonomists for standard genome sequencing and annotation.</title>
        <authorList>
            <consortium name="The Broad Institute Genomics Platform"/>
            <consortium name="The Broad Institute Genome Sequencing Center for Infectious Disease"/>
            <person name="Wu L."/>
            <person name="Ma J."/>
        </authorList>
    </citation>
    <scope>NUCLEOTIDE SEQUENCE [LARGE SCALE GENOMIC DNA]</scope>
    <source>
        <strain evidence="2 3">DT92</strain>
    </source>
</reference>
<dbReference type="Pfam" id="PF12389">
    <property type="entry name" value="Peptidase_M73"/>
    <property type="match status" value="1"/>
</dbReference>
<evidence type="ECO:0000256" key="1">
    <source>
        <dbReference type="SAM" id="MobiDB-lite"/>
    </source>
</evidence>
<evidence type="ECO:0000313" key="3">
    <source>
        <dbReference type="Proteomes" id="UP001596368"/>
    </source>
</evidence>
<dbReference type="EMBL" id="JBHSZG010000001">
    <property type="protein sequence ID" value="MFC7137324.1"/>
    <property type="molecule type" value="Genomic_DNA"/>
</dbReference>